<accession>A0A819HLU9</accession>
<evidence type="ECO:0000313" key="3">
    <source>
        <dbReference type="EMBL" id="CAF3903082.1"/>
    </source>
</evidence>
<feature type="domain" description="F-box" evidence="1">
    <location>
        <begin position="4"/>
        <end position="60"/>
    </location>
</feature>
<organism evidence="3 4">
    <name type="scientific">Rotaria sordida</name>
    <dbReference type="NCBI Taxonomy" id="392033"/>
    <lineage>
        <taxon>Eukaryota</taxon>
        <taxon>Metazoa</taxon>
        <taxon>Spiralia</taxon>
        <taxon>Gnathifera</taxon>
        <taxon>Rotifera</taxon>
        <taxon>Eurotatoria</taxon>
        <taxon>Bdelloidea</taxon>
        <taxon>Philodinida</taxon>
        <taxon>Philodinidae</taxon>
        <taxon>Rotaria</taxon>
    </lineage>
</organism>
<dbReference type="Proteomes" id="UP000663864">
    <property type="component" value="Unassembled WGS sequence"/>
</dbReference>
<dbReference type="AlphaFoldDB" id="A0A819HLU9"/>
<proteinExistence type="predicted"/>
<dbReference type="EMBL" id="CAJOBD010002719">
    <property type="protein sequence ID" value="CAF3903082.1"/>
    <property type="molecule type" value="Genomic_DNA"/>
</dbReference>
<gene>
    <name evidence="3" type="ORF">JBS370_LOCUS20984</name>
    <name evidence="2" type="ORF">ZHD862_LOCUS8723</name>
</gene>
<name>A0A819HLU9_9BILA</name>
<evidence type="ECO:0000313" key="2">
    <source>
        <dbReference type="EMBL" id="CAF0927137.1"/>
    </source>
</evidence>
<protein>
    <recommendedName>
        <fullName evidence="1">F-box domain-containing protein</fullName>
    </recommendedName>
</protein>
<dbReference type="Proteomes" id="UP000663836">
    <property type="component" value="Unassembled WGS sequence"/>
</dbReference>
<dbReference type="PROSITE" id="PS50181">
    <property type="entry name" value="FBOX"/>
    <property type="match status" value="1"/>
</dbReference>
<comment type="caution">
    <text evidence="3">The sequence shown here is derived from an EMBL/GenBank/DDBJ whole genome shotgun (WGS) entry which is preliminary data.</text>
</comment>
<evidence type="ECO:0000259" key="1">
    <source>
        <dbReference type="PROSITE" id="PS50181"/>
    </source>
</evidence>
<evidence type="ECO:0000313" key="4">
    <source>
        <dbReference type="Proteomes" id="UP000663836"/>
    </source>
</evidence>
<reference evidence="3" key="1">
    <citation type="submission" date="2021-02" db="EMBL/GenBank/DDBJ databases">
        <authorList>
            <person name="Nowell W R."/>
        </authorList>
    </citation>
    <scope>NUCLEOTIDE SEQUENCE</scope>
</reference>
<dbReference type="EMBL" id="CAJNOT010000286">
    <property type="protein sequence ID" value="CAF0927137.1"/>
    <property type="molecule type" value="Genomic_DNA"/>
</dbReference>
<dbReference type="InterPro" id="IPR001810">
    <property type="entry name" value="F-box_dom"/>
</dbReference>
<sequence length="646" mass="76121">MDTHTHLEDLSNEIFFEIFDYLHALDIFTGFALLNKRISSILQSIRLHVIILDSHYYREINFLSSHLTFHAHQVISLKCSDTIRDCSSIINFLFNRHHFINLQSCIFMSIHLSTHFENIVEQVKSMNRLVSFVILQPYREYINGGFDLIQTIFFYQSSLRSVKFHNYGYFHISAYIPITSNLISLDLLIYGKPKTVSFYSILPILDRCRRIRYLHVVIKHEILYQTTPPVAGRKKFDENNLPISPQLISFDLSIFAKCDIGSIAYILRCMPNLRRFKFLHGTGEVVWSDARDLINGYTWQQMFEKHVPFLSKFDFHMSIIGKNYPKLDLDMVINSFQYFVKKYSEWHMIVDRWVFNAKDSLEAVMLRTFAYQNYKRNLSMELPLINYESLETRSTKTTTTTTNDHYLYYSDTKYLELDMRNISQRIPFRLFQHINSLVIYMPTICSSSSNNLLNIMNSVQSNENDDCRLCVNYLSHIVHLFNVNEINFQSEVNTSGWKDIQLILQACQNVINLNISPSYLLLSEFIDNQYLIIIFKQIKMLNSTTEDCYIPGNFTSKIVERFPSLTDIKLRVYSFNELVSAVDILLYHLKNLSYLKIYCSLIPVFDDYYCPSYIIEKRRQAFNLNIIDEYKVVVKRSAGYVEIRLS</sequence>